<evidence type="ECO:0000313" key="7">
    <source>
        <dbReference type="EMBL" id="MFC4712086.1"/>
    </source>
</evidence>
<dbReference type="InterPro" id="IPR036188">
    <property type="entry name" value="FAD/NAD-bd_sf"/>
</dbReference>
<accession>A0ABV9M8D4</accession>
<dbReference type="EMBL" id="JBHSGL010000005">
    <property type="protein sequence ID" value="MFC4712086.1"/>
    <property type="molecule type" value="Genomic_DNA"/>
</dbReference>
<evidence type="ECO:0000256" key="3">
    <source>
        <dbReference type="ARBA" id="ARBA00022630"/>
    </source>
</evidence>
<evidence type="ECO:0000313" key="8">
    <source>
        <dbReference type="Proteomes" id="UP001595932"/>
    </source>
</evidence>
<protein>
    <submittedName>
        <fullName evidence="7">FAD-dependent oxidoreductase</fullName>
    </submittedName>
</protein>
<sequence>MKTLVLVGGGHAHLHCLEQLNNHALEDTQVLLISASRYQYYSGMFSGFTEGVYSLQDIRIDLAELCGKVGAVFIEDAVETIDPENKTLTCASGEMYGYDLVSFDIGSQIDIPRNFLKHIASIKPNYRFPDRLKQLRETAHPVIIGGGASGVELALAIQAWRRRHNLPLNTVLISSSALLLGLGRASSKKIEAVSQKKGLACYTGAKVESIDSQTLATSDGKSVTQSDVLWLTGPKSAELFTSSGLPTDDGGYLLVDETLHSVTHPDIYGAGDCVSIQRFPGLAKNGVYAVRQGPVLWHNLMASLTGGNLKKFTPQKRFVSILSTGDGEAFLSYGEKSFHGKIPWSLKQRIDRQFMKRYHELYCEN</sequence>
<dbReference type="RefSeq" id="WP_377277037.1">
    <property type="nucleotide sequence ID" value="NZ_JBHSGL010000005.1"/>
</dbReference>
<gene>
    <name evidence="7" type="ORF">ACFO5U_04430</name>
</gene>
<dbReference type="InterPro" id="IPR023753">
    <property type="entry name" value="FAD/NAD-binding_dom"/>
</dbReference>
<comment type="caution">
    <text evidence="7">The sequence shown here is derived from an EMBL/GenBank/DDBJ whole genome shotgun (WGS) entry which is preliminary data.</text>
</comment>
<keyword evidence="5" id="KW-0560">Oxidoreductase</keyword>
<evidence type="ECO:0000256" key="1">
    <source>
        <dbReference type="ARBA" id="ARBA00001974"/>
    </source>
</evidence>
<name>A0ABV9M8D4_9BACL</name>
<evidence type="ECO:0000256" key="4">
    <source>
        <dbReference type="ARBA" id="ARBA00022827"/>
    </source>
</evidence>
<dbReference type="InterPro" id="IPR051169">
    <property type="entry name" value="NADH-Q_oxidoreductase"/>
</dbReference>
<comment type="cofactor">
    <cofactor evidence="1">
        <name>FAD</name>
        <dbReference type="ChEBI" id="CHEBI:57692"/>
    </cofactor>
</comment>
<dbReference type="SUPFAM" id="SSF51905">
    <property type="entry name" value="FAD/NAD(P)-binding domain"/>
    <property type="match status" value="2"/>
</dbReference>
<evidence type="ECO:0000256" key="5">
    <source>
        <dbReference type="ARBA" id="ARBA00023002"/>
    </source>
</evidence>
<keyword evidence="8" id="KW-1185">Reference proteome</keyword>
<dbReference type="Pfam" id="PF07992">
    <property type="entry name" value="Pyr_redox_2"/>
    <property type="match status" value="1"/>
</dbReference>
<comment type="similarity">
    <text evidence="2">Belongs to the NADH dehydrogenase family.</text>
</comment>
<dbReference type="Proteomes" id="UP001595932">
    <property type="component" value="Unassembled WGS sequence"/>
</dbReference>
<evidence type="ECO:0000259" key="6">
    <source>
        <dbReference type="Pfam" id="PF07992"/>
    </source>
</evidence>
<proteinExistence type="inferred from homology"/>
<dbReference type="PANTHER" id="PTHR42913">
    <property type="entry name" value="APOPTOSIS-INDUCING FACTOR 1"/>
    <property type="match status" value="1"/>
</dbReference>
<feature type="domain" description="FAD/NAD(P)-binding" evidence="6">
    <location>
        <begin position="3"/>
        <end position="286"/>
    </location>
</feature>
<organism evidence="7 8">
    <name type="scientific">Planococcus dechangensis</name>
    <dbReference type="NCBI Taxonomy" id="1176255"/>
    <lineage>
        <taxon>Bacteria</taxon>
        <taxon>Bacillati</taxon>
        <taxon>Bacillota</taxon>
        <taxon>Bacilli</taxon>
        <taxon>Bacillales</taxon>
        <taxon>Caryophanaceae</taxon>
        <taxon>Planococcus</taxon>
    </lineage>
</organism>
<reference evidence="8" key="1">
    <citation type="journal article" date="2019" name="Int. J. Syst. Evol. Microbiol.">
        <title>The Global Catalogue of Microorganisms (GCM) 10K type strain sequencing project: providing services to taxonomists for standard genome sequencing and annotation.</title>
        <authorList>
            <consortium name="The Broad Institute Genomics Platform"/>
            <consortium name="The Broad Institute Genome Sequencing Center for Infectious Disease"/>
            <person name="Wu L."/>
            <person name="Ma J."/>
        </authorList>
    </citation>
    <scope>NUCLEOTIDE SEQUENCE [LARGE SCALE GENOMIC DNA]</scope>
    <source>
        <strain evidence="8">CGMCC 1.12151</strain>
    </source>
</reference>
<keyword evidence="4" id="KW-0274">FAD</keyword>
<dbReference type="Gene3D" id="3.50.50.100">
    <property type="match status" value="1"/>
</dbReference>
<dbReference type="PANTHER" id="PTHR42913:SF9">
    <property type="entry name" value="SLR1591 PROTEIN"/>
    <property type="match status" value="1"/>
</dbReference>
<evidence type="ECO:0000256" key="2">
    <source>
        <dbReference type="ARBA" id="ARBA00005272"/>
    </source>
</evidence>
<keyword evidence="3" id="KW-0285">Flavoprotein</keyword>